<evidence type="ECO:0000256" key="1">
    <source>
        <dbReference type="ARBA" id="ARBA00022729"/>
    </source>
</evidence>
<protein>
    <submittedName>
        <fullName evidence="4">T9SS type A sorting domain-containing protein</fullName>
    </submittedName>
</protein>
<feature type="chain" id="PRO_5046437061" evidence="2">
    <location>
        <begin position="19"/>
        <end position="400"/>
    </location>
</feature>
<dbReference type="Pfam" id="PF18962">
    <property type="entry name" value="Por_Secre_tail"/>
    <property type="match status" value="1"/>
</dbReference>
<feature type="domain" description="Secretion system C-terminal sorting" evidence="3">
    <location>
        <begin position="330"/>
        <end position="393"/>
    </location>
</feature>
<evidence type="ECO:0000256" key="2">
    <source>
        <dbReference type="SAM" id="SignalP"/>
    </source>
</evidence>
<comment type="caution">
    <text evidence="4">The sequence shown here is derived from an EMBL/GenBank/DDBJ whole genome shotgun (WGS) entry which is preliminary data.</text>
</comment>
<reference evidence="4 5" key="1">
    <citation type="submission" date="2024-09" db="EMBL/GenBank/DDBJ databases">
        <authorList>
            <person name="Sun Q."/>
            <person name="Mori K."/>
        </authorList>
    </citation>
    <scope>NUCLEOTIDE SEQUENCE [LARGE SCALE GENOMIC DNA]</scope>
    <source>
        <strain evidence="4 5">CECT 8300</strain>
    </source>
</reference>
<dbReference type="EMBL" id="JBHMFA010000001">
    <property type="protein sequence ID" value="MFB9103915.1"/>
    <property type="molecule type" value="Genomic_DNA"/>
</dbReference>
<name>A0ABV5GW96_9FLAO</name>
<keyword evidence="1 2" id="KW-0732">Signal</keyword>
<evidence type="ECO:0000313" key="4">
    <source>
        <dbReference type="EMBL" id="MFB9103915.1"/>
    </source>
</evidence>
<sequence length="400" mass="44514">MKKVLCLVFTLCSLTAMSQSITLAEYFFDDDPGVGLATELTTASNTGALTQTFTIPTSELSDGFHSLYIRTKSSDNDWSLYDRTHFYVRGLSEYHVTAAEYFFEIDPGIGNGIPLAIDAGTGVLTQIFTIPTTELSNGFHSLYIRTKSNDNDWGLYDRETFYITNFNSHTITAAEYFFDEDEGVGSGTALAVDANSGQLNQVFSIPTAGLADGFHSFYIRTQDNAGHWSLYDRQIIYIKDFDFTPDEITKAEYFIDEDPGIGSGTEVSFTEGSLSSQMINVNTTGLEVGEHRFYVRVQDSSGDWSIYDTAEFTIETGLSVDEALFKTTKIYPNPFENELTIEVNANSNLSEVKIYNNIGQVVYSSSENMKNLELSHLTSGLYILNLKTTLGQASFRIIKK</sequence>
<dbReference type="NCBIfam" id="TIGR04183">
    <property type="entry name" value="Por_Secre_tail"/>
    <property type="match status" value="1"/>
</dbReference>
<evidence type="ECO:0000259" key="3">
    <source>
        <dbReference type="Pfam" id="PF18962"/>
    </source>
</evidence>
<proteinExistence type="predicted"/>
<keyword evidence="5" id="KW-1185">Reference proteome</keyword>
<accession>A0ABV5GW96</accession>
<dbReference type="RefSeq" id="WP_290269843.1">
    <property type="nucleotide sequence ID" value="NZ_JAUFQP010000007.1"/>
</dbReference>
<gene>
    <name evidence="4" type="ORF">ACFFU1_03310</name>
</gene>
<evidence type="ECO:0000313" key="5">
    <source>
        <dbReference type="Proteomes" id="UP001589590"/>
    </source>
</evidence>
<feature type="signal peptide" evidence="2">
    <location>
        <begin position="1"/>
        <end position="18"/>
    </location>
</feature>
<dbReference type="Proteomes" id="UP001589590">
    <property type="component" value="Unassembled WGS sequence"/>
</dbReference>
<dbReference type="InterPro" id="IPR026444">
    <property type="entry name" value="Secre_tail"/>
</dbReference>
<organism evidence="4 5">
    <name type="scientific">Algibacter miyuki</name>
    <dbReference type="NCBI Taxonomy" id="1306933"/>
    <lineage>
        <taxon>Bacteria</taxon>
        <taxon>Pseudomonadati</taxon>
        <taxon>Bacteroidota</taxon>
        <taxon>Flavobacteriia</taxon>
        <taxon>Flavobacteriales</taxon>
        <taxon>Flavobacteriaceae</taxon>
        <taxon>Algibacter</taxon>
    </lineage>
</organism>